<dbReference type="GO" id="GO:0042910">
    <property type="term" value="F:xenobiotic transmembrane transporter activity"/>
    <property type="evidence" value="ECO:0007669"/>
    <property type="project" value="InterPro"/>
</dbReference>
<evidence type="ECO:0000256" key="8">
    <source>
        <dbReference type="RuleBase" id="RU365088"/>
    </source>
</evidence>
<feature type="transmembrane region" description="Helical" evidence="8">
    <location>
        <begin position="173"/>
        <end position="191"/>
    </location>
</feature>
<keyword evidence="4" id="KW-1003">Cell membrane</keyword>
<feature type="transmembrane region" description="Helical" evidence="8">
    <location>
        <begin position="143"/>
        <end position="167"/>
    </location>
</feature>
<feature type="transmembrane region" description="Helical" evidence="8">
    <location>
        <begin position="258"/>
        <end position="277"/>
    </location>
</feature>
<feature type="transmembrane region" description="Helical" evidence="8">
    <location>
        <begin position="380"/>
        <end position="401"/>
    </location>
</feature>
<dbReference type="PROSITE" id="PS50850">
    <property type="entry name" value="MFS"/>
    <property type="match status" value="1"/>
</dbReference>
<dbReference type="Proteomes" id="UP000249254">
    <property type="component" value="Unassembled WGS sequence"/>
</dbReference>
<dbReference type="SUPFAM" id="SSF103473">
    <property type="entry name" value="MFS general substrate transporter"/>
    <property type="match status" value="1"/>
</dbReference>
<name>A0A328AMV3_9CAUL</name>
<comment type="caution">
    <text evidence="10">The sequence shown here is derived from an EMBL/GenBank/DDBJ whole genome shotgun (WGS) entry which is preliminary data.</text>
</comment>
<dbReference type="CDD" id="cd17320">
    <property type="entry name" value="MFS_MdfA_MDR_like"/>
    <property type="match status" value="1"/>
</dbReference>
<dbReference type="InterPro" id="IPR004812">
    <property type="entry name" value="Efflux_drug-R_Bcr/CmlA"/>
</dbReference>
<organism evidence="10 11">
    <name type="scientific">Phenylobacterium soli</name>
    <dbReference type="NCBI Taxonomy" id="2170551"/>
    <lineage>
        <taxon>Bacteria</taxon>
        <taxon>Pseudomonadati</taxon>
        <taxon>Pseudomonadota</taxon>
        <taxon>Alphaproteobacteria</taxon>
        <taxon>Caulobacterales</taxon>
        <taxon>Caulobacteraceae</taxon>
        <taxon>Phenylobacterium</taxon>
    </lineage>
</organism>
<keyword evidence="3 8" id="KW-0813">Transport</keyword>
<accession>A0A328AMV3</accession>
<dbReference type="OrthoDB" id="9800416at2"/>
<keyword evidence="7 8" id="KW-0472">Membrane</keyword>
<dbReference type="NCBIfam" id="TIGR00710">
    <property type="entry name" value="efflux_Bcr_CflA"/>
    <property type="match status" value="1"/>
</dbReference>
<evidence type="ECO:0000313" key="10">
    <source>
        <dbReference type="EMBL" id="RAK54754.1"/>
    </source>
</evidence>
<evidence type="ECO:0000256" key="1">
    <source>
        <dbReference type="ARBA" id="ARBA00004651"/>
    </source>
</evidence>
<dbReference type="InterPro" id="IPR036259">
    <property type="entry name" value="MFS_trans_sf"/>
</dbReference>
<feature type="transmembrane region" description="Helical" evidence="8">
    <location>
        <begin position="353"/>
        <end position="374"/>
    </location>
</feature>
<evidence type="ECO:0000313" key="11">
    <source>
        <dbReference type="Proteomes" id="UP000249254"/>
    </source>
</evidence>
<keyword evidence="6 8" id="KW-1133">Transmembrane helix</keyword>
<dbReference type="GO" id="GO:1990961">
    <property type="term" value="P:xenobiotic detoxification by transmembrane export across the plasma membrane"/>
    <property type="evidence" value="ECO:0007669"/>
    <property type="project" value="InterPro"/>
</dbReference>
<proteinExistence type="inferred from homology"/>
<keyword evidence="8" id="KW-0997">Cell inner membrane</keyword>
<evidence type="ECO:0000256" key="6">
    <source>
        <dbReference type="ARBA" id="ARBA00022989"/>
    </source>
</evidence>
<dbReference type="PANTHER" id="PTHR23502">
    <property type="entry name" value="MAJOR FACILITATOR SUPERFAMILY"/>
    <property type="match status" value="1"/>
</dbReference>
<evidence type="ECO:0000256" key="5">
    <source>
        <dbReference type="ARBA" id="ARBA00022692"/>
    </source>
</evidence>
<dbReference type="GO" id="GO:0015385">
    <property type="term" value="F:sodium:proton antiporter activity"/>
    <property type="evidence" value="ECO:0007669"/>
    <property type="project" value="TreeGrafter"/>
</dbReference>
<protein>
    <recommendedName>
        <fullName evidence="8">Bcr/CflA family efflux transporter</fullName>
    </recommendedName>
</protein>
<keyword evidence="5 8" id="KW-0812">Transmembrane</keyword>
<feature type="transmembrane region" description="Helical" evidence="8">
    <location>
        <begin position="223"/>
        <end position="243"/>
    </location>
</feature>
<comment type="similarity">
    <text evidence="2 8">Belongs to the major facilitator superfamily. Bcr/CmlA family.</text>
</comment>
<evidence type="ECO:0000256" key="2">
    <source>
        <dbReference type="ARBA" id="ARBA00006236"/>
    </source>
</evidence>
<evidence type="ECO:0000259" key="9">
    <source>
        <dbReference type="PROSITE" id="PS50850"/>
    </source>
</evidence>
<keyword evidence="11" id="KW-1185">Reference proteome</keyword>
<dbReference type="PANTHER" id="PTHR23502:SF132">
    <property type="entry name" value="POLYAMINE TRANSPORTER 2-RELATED"/>
    <property type="match status" value="1"/>
</dbReference>
<feature type="domain" description="Major facilitator superfamily (MFS) profile" evidence="9">
    <location>
        <begin position="19"/>
        <end position="405"/>
    </location>
</feature>
<dbReference type="InterPro" id="IPR020846">
    <property type="entry name" value="MFS_dom"/>
</dbReference>
<feature type="transmembrane region" description="Helical" evidence="8">
    <location>
        <begin position="17"/>
        <end position="38"/>
    </location>
</feature>
<feature type="transmembrane region" description="Helical" evidence="8">
    <location>
        <begin position="289"/>
        <end position="309"/>
    </location>
</feature>
<dbReference type="EMBL" id="QFYQ01000001">
    <property type="protein sequence ID" value="RAK54754.1"/>
    <property type="molecule type" value="Genomic_DNA"/>
</dbReference>
<dbReference type="Pfam" id="PF07690">
    <property type="entry name" value="MFS_1"/>
    <property type="match status" value="1"/>
</dbReference>
<evidence type="ECO:0000256" key="4">
    <source>
        <dbReference type="ARBA" id="ARBA00022475"/>
    </source>
</evidence>
<feature type="transmembrane region" description="Helical" evidence="8">
    <location>
        <begin position="110"/>
        <end position="131"/>
    </location>
</feature>
<gene>
    <name evidence="10" type="ORF">DJ017_09560</name>
</gene>
<feature type="transmembrane region" description="Helical" evidence="8">
    <location>
        <begin position="86"/>
        <end position="104"/>
    </location>
</feature>
<reference evidence="11" key="1">
    <citation type="submission" date="2018-05" db="EMBL/GenBank/DDBJ databases">
        <authorList>
            <person name="Li X."/>
        </authorList>
    </citation>
    <scope>NUCLEOTIDE SEQUENCE [LARGE SCALE GENOMIC DNA]</scope>
    <source>
        <strain evidence="11">LX32</strain>
    </source>
</reference>
<feature type="transmembrane region" description="Helical" evidence="8">
    <location>
        <begin position="58"/>
        <end position="74"/>
    </location>
</feature>
<evidence type="ECO:0000256" key="7">
    <source>
        <dbReference type="ARBA" id="ARBA00023136"/>
    </source>
</evidence>
<dbReference type="Gene3D" id="1.20.1720.10">
    <property type="entry name" value="Multidrug resistance protein D"/>
    <property type="match status" value="1"/>
</dbReference>
<evidence type="ECO:0000256" key="3">
    <source>
        <dbReference type="ARBA" id="ARBA00022448"/>
    </source>
</evidence>
<dbReference type="FunFam" id="1.20.1720.10:FF:000005">
    <property type="entry name" value="Bcr/CflA family efflux transporter"/>
    <property type="match status" value="1"/>
</dbReference>
<dbReference type="AlphaFoldDB" id="A0A328AMV3"/>
<dbReference type="InterPro" id="IPR011701">
    <property type="entry name" value="MFS"/>
</dbReference>
<sequence>MSEIDSSRHSAGEGTPWGLVILLGSLTAMGPIAIDMYLPSLPAIGAALKASSGETQGTVAAFLAGMAIGQFVYGPASDRIGRKPPILIGVGIFILASIGCGFAQTAPQLIVGRFVQALGACAGGVVSRAVVRDRFSHVETARMLSLMMLIMGLAPILAPLLGGALLAFGGWRLNFWFMTAFGVAIGLAALLRMRESRSEETAAHARAEHPFQTYLALAREPRLMGYALAGALNGATLFTYISASPELLIQTYGISPQAFGWVFGANAAGLIAANQVNRIILRRATPDEVLARASIASLGFTLLLALAAVSGIGGRWSVLPLLFCVLASYGFMQGNTMAGALNVDPRRAGSISALLGGLSFGTGALASTFAGTLHDGTPRPMALIMLAALAGSALALHRLALPRRPALV</sequence>
<dbReference type="GO" id="GO:0005886">
    <property type="term" value="C:plasma membrane"/>
    <property type="evidence" value="ECO:0007669"/>
    <property type="project" value="UniProtKB-SubCell"/>
</dbReference>
<dbReference type="RefSeq" id="WP_111528504.1">
    <property type="nucleotide sequence ID" value="NZ_JBHRSG010000004.1"/>
</dbReference>
<comment type="subcellular location">
    <subcellularLocation>
        <location evidence="8">Cell inner membrane</location>
        <topology evidence="8">Multi-pass membrane protein</topology>
    </subcellularLocation>
    <subcellularLocation>
        <location evidence="1">Cell membrane</location>
        <topology evidence="1">Multi-pass membrane protein</topology>
    </subcellularLocation>
</comment>
<feature type="transmembrane region" description="Helical" evidence="8">
    <location>
        <begin position="315"/>
        <end position="332"/>
    </location>
</feature>